<dbReference type="EMBL" id="MWPH01000001">
    <property type="protein sequence ID" value="OVE85390.1"/>
    <property type="molecule type" value="Genomic_DNA"/>
</dbReference>
<accession>A0A202EBM6</accession>
<feature type="transmembrane region" description="Helical" evidence="1">
    <location>
        <begin position="52"/>
        <end position="72"/>
    </location>
</feature>
<dbReference type="AlphaFoldDB" id="A0A202EBM6"/>
<sequence length="73" mass="7591">MSVREKVLTTDFDAWAHKRRVVLAIPIAAVLGGTAGSLFAPHMTNSHVLTGVLGGLFAAGAVLLCCVVLAIFD</sequence>
<dbReference type="Proteomes" id="UP000196084">
    <property type="component" value="Unassembled WGS sequence"/>
</dbReference>
<protein>
    <submittedName>
        <fullName evidence="2">Uncharacterized protein</fullName>
    </submittedName>
</protein>
<reference evidence="2 3" key="1">
    <citation type="submission" date="2017-02" db="EMBL/GenBank/DDBJ databases">
        <title>Natronthermophilus aegyptiacus gen. nov.,sp. nov., an aerobic, extremely halophilic alkalithermophilic archaeon isolated from the athalassohaline Wadi An Natrun, Egypt.</title>
        <authorList>
            <person name="Zhao B."/>
        </authorList>
    </citation>
    <scope>NUCLEOTIDE SEQUENCE [LARGE SCALE GENOMIC DNA]</scope>
    <source>
        <strain evidence="2 3">CGMCC 1.3597</strain>
    </source>
</reference>
<proteinExistence type="predicted"/>
<name>A0A202EBM6_9EURY</name>
<evidence type="ECO:0000256" key="1">
    <source>
        <dbReference type="SAM" id="Phobius"/>
    </source>
</evidence>
<evidence type="ECO:0000313" key="2">
    <source>
        <dbReference type="EMBL" id="OVE85390.1"/>
    </source>
</evidence>
<keyword evidence="3" id="KW-1185">Reference proteome</keyword>
<keyword evidence="1" id="KW-0472">Membrane</keyword>
<gene>
    <name evidence="2" type="ORF">B2G88_00735</name>
</gene>
<keyword evidence="1" id="KW-1133">Transmembrane helix</keyword>
<keyword evidence="1" id="KW-0812">Transmembrane</keyword>
<comment type="caution">
    <text evidence="2">The sequence shown here is derived from an EMBL/GenBank/DDBJ whole genome shotgun (WGS) entry which is preliminary data.</text>
</comment>
<evidence type="ECO:0000313" key="3">
    <source>
        <dbReference type="Proteomes" id="UP000196084"/>
    </source>
</evidence>
<feature type="transmembrane region" description="Helical" evidence="1">
    <location>
        <begin position="21"/>
        <end position="40"/>
    </location>
</feature>
<organism evidence="2 3">
    <name type="scientific">Natronolimnobius baerhuensis</name>
    <dbReference type="NCBI Taxonomy" id="253108"/>
    <lineage>
        <taxon>Archaea</taxon>
        <taxon>Methanobacteriati</taxon>
        <taxon>Methanobacteriota</taxon>
        <taxon>Stenosarchaea group</taxon>
        <taxon>Halobacteria</taxon>
        <taxon>Halobacteriales</taxon>
        <taxon>Natrialbaceae</taxon>
        <taxon>Natronolimnobius</taxon>
    </lineage>
</organism>